<evidence type="ECO:0000256" key="10">
    <source>
        <dbReference type="ARBA" id="ARBA00048642"/>
    </source>
</evidence>
<dbReference type="STRING" id="99883.ENSTNIP00000008596"/>
<proteinExistence type="inferred from homology"/>
<feature type="transmembrane region" description="Helical" evidence="11">
    <location>
        <begin position="20"/>
        <end position="41"/>
    </location>
</feature>
<keyword evidence="4" id="KW-0479">Metal-binding</keyword>
<evidence type="ECO:0000256" key="8">
    <source>
        <dbReference type="ARBA" id="ARBA00037202"/>
    </source>
</evidence>
<dbReference type="InterPro" id="IPR036396">
    <property type="entry name" value="Cyt_P450_sf"/>
</dbReference>
<dbReference type="AlphaFoldDB" id="H3CK17"/>
<dbReference type="GO" id="GO:0020037">
    <property type="term" value="F:heme binding"/>
    <property type="evidence" value="ECO:0007669"/>
    <property type="project" value="InterPro"/>
</dbReference>
<keyword evidence="13" id="KW-1185">Reference proteome</keyword>
<reference evidence="12" key="2">
    <citation type="submission" date="2025-08" db="UniProtKB">
        <authorList>
            <consortium name="Ensembl"/>
        </authorList>
    </citation>
    <scope>IDENTIFICATION</scope>
</reference>
<name>H3CK17_TETNG</name>
<evidence type="ECO:0000256" key="7">
    <source>
        <dbReference type="ARBA" id="ARBA00023033"/>
    </source>
</evidence>
<evidence type="ECO:0000256" key="6">
    <source>
        <dbReference type="ARBA" id="ARBA00023004"/>
    </source>
</evidence>
<dbReference type="GO" id="GO:0070330">
    <property type="term" value="F:aromatase activity"/>
    <property type="evidence" value="ECO:0007669"/>
    <property type="project" value="UniProtKB-EC"/>
</dbReference>
<dbReference type="PANTHER" id="PTHR24291:SF201">
    <property type="entry name" value="CYTOCHROME P450, FAMILY 4, SUBFAMILY B, POLYPEPTIDE 7"/>
    <property type="match status" value="1"/>
</dbReference>
<evidence type="ECO:0000256" key="3">
    <source>
        <dbReference type="ARBA" id="ARBA00022617"/>
    </source>
</evidence>
<evidence type="ECO:0000313" key="12">
    <source>
        <dbReference type="Ensembl" id="ENSTNIP00000008596.1"/>
    </source>
</evidence>
<dbReference type="Pfam" id="PF00067">
    <property type="entry name" value="p450"/>
    <property type="match status" value="1"/>
</dbReference>
<dbReference type="GeneTree" id="ENSGT00940000161527"/>
<keyword evidence="6" id="KW-0408">Iron</keyword>
<dbReference type="PRINTS" id="PR00464">
    <property type="entry name" value="EP450II"/>
</dbReference>
<dbReference type="HOGENOM" id="CLU_001570_5_6_1"/>
<sequence>RNAVEMEKTKALIELGWSQAHQLFVLFCVFVVLYKLTVLLVQKRALIQNFELFPGPPGHWLFGNFKQDGNDLDKMVKFGQQYPYAFPLWFGPFVGFLNIHHPEYVKTILGSTEPKDDLAYRFLQDWIGKGLLVTEGQKWFRHRRLLTPGFHYDVLKPYIKLIADSTKTMLDKWENYAKTNKPFELFEYVSLMTLDSILKCAFSY</sequence>
<dbReference type="InParanoid" id="H3CK17"/>
<dbReference type="PANTHER" id="PTHR24291">
    <property type="entry name" value="CYTOCHROME P450 FAMILY 4"/>
    <property type="match status" value="1"/>
</dbReference>
<dbReference type="InterPro" id="IPR002402">
    <property type="entry name" value="Cyt_P450_E_grp-II"/>
</dbReference>
<dbReference type="OMA" id="SIFSECA"/>
<keyword evidence="11" id="KW-1133">Transmembrane helix</keyword>
<dbReference type="Ensembl" id="ENSTNIT00000008764.1">
    <property type="protein sequence ID" value="ENSTNIP00000008596.1"/>
    <property type="gene ID" value="ENSTNIG00000005871.1"/>
</dbReference>
<organism evidence="12 13">
    <name type="scientific">Tetraodon nigroviridis</name>
    <name type="common">Spotted green pufferfish</name>
    <name type="synonym">Chelonodon nigroviridis</name>
    <dbReference type="NCBI Taxonomy" id="99883"/>
    <lineage>
        <taxon>Eukaryota</taxon>
        <taxon>Metazoa</taxon>
        <taxon>Chordata</taxon>
        <taxon>Craniata</taxon>
        <taxon>Vertebrata</taxon>
        <taxon>Euteleostomi</taxon>
        <taxon>Actinopterygii</taxon>
        <taxon>Neopterygii</taxon>
        <taxon>Teleostei</taxon>
        <taxon>Neoteleostei</taxon>
        <taxon>Acanthomorphata</taxon>
        <taxon>Eupercaria</taxon>
        <taxon>Tetraodontiformes</taxon>
        <taxon>Tetradontoidea</taxon>
        <taxon>Tetraodontidae</taxon>
        <taxon>Tetraodon</taxon>
    </lineage>
</organism>
<evidence type="ECO:0000256" key="9">
    <source>
        <dbReference type="ARBA" id="ARBA00047938"/>
    </source>
</evidence>
<reference evidence="12" key="3">
    <citation type="submission" date="2025-09" db="UniProtKB">
        <authorList>
            <consortium name="Ensembl"/>
        </authorList>
    </citation>
    <scope>IDENTIFICATION</scope>
</reference>
<evidence type="ECO:0000256" key="2">
    <source>
        <dbReference type="ARBA" id="ARBA00010617"/>
    </source>
</evidence>
<reference evidence="13" key="1">
    <citation type="journal article" date="2004" name="Nature">
        <title>Genome duplication in the teleost fish Tetraodon nigroviridis reveals the early vertebrate proto-karyotype.</title>
        <authorList>
            <person name="Jaillon O."/>
            <person name="Aury J.-M."/>
            <person name="Brunet F."/>
            <person name="Petit J.-L."/>
            <person name="Stange-Thomann N."/>
            <person name="Mauceli E."/>
            <person name="Bouneau L."/>
            <person name="Fischer C."/>
            <person name="Ozouf-Costaz C."/>
            <person name="Bernot A."/>
            <person name="Nicaud S."/>
            <person name="Jaffe D."/>
            <person name="Fisher S."/>
            <person name="Lutfalla G."/>
            <person name="Dossat C."/>
            <person name="Segurens B."/>
            <person name="Dasilva C."/>
            <person name="Salanoubat M."/>
            <person name="Levy M."/>
            <person name="Boudet N."/>
            <person name="Castellano S."/>
            <person name="Anthouard V."/>
            <person name="Jubin C."/>
            <person name="Castelli V."/>
            <person name="Katinka M."/>
            <person name="Vacherie B."/>
            <person name="Biemont C."/>
            <person name="Skalli Z."/>
            <person name="Cattolico L."/>
            <person name="Poulain J."/>
            <person name="De Berardinis V."/>
            <person name="Cruaud C."/>
            <person name="Duprat S."/>
            <person name="Brottier P."/>
            <person name="Coutanceau J.-P."/>
            <person name="Gouzy J."/>
            <person name="Parra G."/>
            <person name="Lardier G."/>
            <person name="Chapple C."/>
            <person name="McKernan K.J."/>
            <person name="McEwan P."/>
            <person name="Bosak S."/>
            <person name="Kellis M."/>
            <person name="Volff J.-N."/>
            <person name="Guigo R."/>
            <person name="Zody M.C."/>
            <person name="Mesirov J."/>
            <person name="Lindblad-Toh K."/>
            <person name="Birren B."/>
            <person name="Nusbaum C."/>
            <person name="Kahn D."/>
            <person name="Robinson-Rechavi M."/>
            <person name="Laudet V."/>
            <person name="Schachter V."/>
            <person name="Quetier F."/>
            <person name="Saurin W."/>
            <person name="Scarpelli C."/>
            <person name="Wincker P."/>
            <person name="Lander E.S."/>
            <person name="Weissenbach J."/>
            <person name="Roest Crollius H."/>
        </authorList>
    </citation>
    <scope>NUCLEOTIDE SEQUENCE [LARGE SCALE GENOMIC DNA]</scope>
</reference>
<dbReference type="Gene3D" id="1.10.630.10">
    <property type="entry name" value="Cytochrome P450"/>
    <property type="match status" value="1"/>
</dbReference>
<protein>
    <submittedName>
        <fullName evidence="12">Cytochrome P450, family 4, subfamily T, polypeptide 8</fullName>
    </submittedName>
</protein>
<keyword evidence="11" id="KW-0812">Transmembrane</keyword>
<evidence type="ECO:0000256" key="5">
    <source>
        <dbReference type="ARBA" id="ARBA00023002"/>
    </source>
</evidence>
<keyword evidence="11" id="KW-0472">Membrane</keyword>
<dbReference type="InterPro" id="IPR050196">
    <property type="entry name" value="Cytochrome_P450_Monoox"/>
</dbReference>
<evidence type="ECO:0000256" key="4">
    <source>
        <dbReference type="ARBA" id="ARBA00022723"/>
    </source>
</evidence>
<accession>H3CK17</accession>
<comment type="function">
    <text evidence="8">Catalyzes the formation of aromatic C18 estrogens from C19 androgens.</text>
</comment>
<dbReference type="SUPFAM" id="SSF48264">
    <property type="entry name" value="Cytochrome P450"/>
    <property type="match status" value="1"/>
</dbReference>
<dbReference type="InterPro" id="IPR001128">
    <property type="entry name" value="Cyt_P450"/>
</dbReference>
<comment type="cofactor">
    <cofactor evidence="1">
        <name>heme</name>
        <dbReference type="ChEBI" id="CHEBI:30413"/>
    </cofactor>
</comment>
<evidence type="ECO:0000256" key="11">
    <source>
        <dbReference type="SAM" id="Phobius"/>
    </source>
</evidence>
<dbReference type="Proteomes" id="UP000007303">
    <property type="component" value="Unassembled WGS sequence"/>
</dbReference>
<comment type="catalytic activity">
    <reaction evidence="9">
        <text>testosterone + 3 reduced [NADPH--hemoprotein reductase] + 3 O2 = 17beta-estradiol + formate + 3 oxidized [NADPH--hemoprotein reductase] + 4 H2O + 4 H(+)</text>
        <dbReference type="Rhea" id="RHEA:38191"/>
        <dbReference type="Rhea" id="RHEA-COMP:11964"/>
        <dbReference type="Rhea" id="RHEA-COMP:11965"/>
        <dbReference type="ChEBI" id="CHEBI:15377"/>
        <dbReference type="ChEBI" id="CHEBI:15378"/>
        <dbReference type="ChEBI" id="CHEBI:15379"/>
        <dbReference type="ChEBI" id="CHEBI:15740"/>
        <dbReference type="ChEBI" id="CHEBI:16469"/>
        <dbReference type="ChEBI" id="CHEBI:17347"/>
        <dbReference type="ChEBI" id="CHEBI:57618"/>
        <dbReference type="ChEBI" id="CHEBI:58210"/>
        <dbReference type="EC" id="1.14.14.14"/>
    </reaction>
</comment>
<keyword evidence="5" id="KW-0560">Oxidoreductase</keyword>
<evidence type="ECO:0000313" key="13">
    <source>
        <dbReference type="Proteomes" id="UP000007303"/>
    </source>
</evidence>
<keyword evidence="7" id="KW-0503">Monooxygenase</keyword>
<dbReference type="GO" id="GO:0005506">
    <property type="term" value="F:iron ion binding"/>
    <property type="evidence" value="ECO:0007669"/>
    <property type="project" value="InterPro"/>
</dbReference>
<evidence type="ECO:0000256" key="1">
    <source>
        <dbReference type="ARBA" id="ARBA00001971"/>
    </source>
</evidence>
<comment type="similarity">
    <text evidence="2">Belongs to the cytochrome P450 family.</text>
</comment>
<keyword evidence="3" id="KW-0349">Heme</keyword>
<comment type="catalytic activity">
    <reaction evidence="10">
        <text>androst-4-ene-3,17-dione + 3 reduced [NADPH--hemoprotein reductase] + 3 O2 = estrone + formate + 3 oxidized [NADPH--hemoprotein reductase] + 4 H2O + 4 H(+)</text>
        <dbReference type="Rhea" id="RHEA:38195"/>
        <dbReference type="Rhea" id="RHEA-COMP:11964"/>
        <dbReference type="Rhea" id="RHEA-COMP:11965"/>
        <dbReference type="ChEBI" id="CHEBI:15377"/>
        <dbReference type="ChEBI" id="CHEBI:15378"/>
        <dbReference type="ChEBI" id="CHEBI:15379"/>
        <dbReference type="ChEBI" id="CHEBI:15740"/>
        <dbReference type="ChEBI" id="CHEBI:16422"/>
        <dbReference type="ChEBI" id="CHEBI:17263"/>
        <dbReference type="ChEBI" id="CHEBI:57618"/>
        <dbReference type="ChEBI" id="CHEBI:58210"/>
        <dbReference type="EC" id="1.14.14.14"/>
    </reaction>
</comment>